<accession>A0A562QFW2</accession>
<keyword evidence="1" id="KW-0812">Transmembrane</keyword>
<gene>
    <name evidence="3" type="ORF">IQ22_01972</name>
</gene>
<keyword evidence="4" id="KW-1185">Reference proteome</keyword>
<feature type="transmembrane region" description="Helical" evidence="1">
    <location>
        <begin position="24"/>
        <end position="45"/>
    </location>
</feature>
<feature type="domain" description="DUF6644" evidence="2">
    <location>
        <begin position="30"/>
        <end position="158"/>
    </location>
</feature>
<dbReference type="Proteomes" id="UP000316905">
    <property type="component" value="Unassembled WGS sequence"/>
</dbReference>
<dbReference type="EMBL" id="VLKY01000005">
    <property type="protein sequence ID" value="TWI55060.1"/>
    <property type="molecule type" value="Genomic_DNA"/>
</dbReference>
<reference evidence="3 4" key="1">
    <citation type="journal article" date="2015" name="Stand. Genomic Sci.">
        <title>Genomic Encyclopedia of Bacterial and Archaeal Type Strains, Phase III: the genomes of soil and plant-associated and newly described type strains.</title>
        <authorList>
            <person name="Whitman W.B."/>
            <person name="Woyke T."/>
            <person name="Klenk H.P."/>
            <person name="Zhou Y."/>
            <person name="Lilburn T.G."/>
            <person name="Beck B.J."/>
            <person name="De Vos P."/>
            <person name="Vandamme P."/>
            <person name="Eisen J.A."/>
            <person name="Garrity G."/>
            <person name="Hugenholtz P."/>
            <person name="Kyrpides N.C."/>
        </authorList>
    </citation>
    <scope>NUCLEOTIDE SEQUENCE [LARGE SCALE GENOMIC DNA]</scope>
    <source>
        <strain evidence="3 4">CGMCC 1.6858</strain>
    </source>
</reference>
<dbReference type="InterPro" id="IPR046586">
    <property type="entry name" value="DUF6644"/>
</dbReference>
<comment type="caution">
    <text evidence="3">The sequence shown here is derived from an EMBL/GenBank/DDBJ whole genome shotgun (WGS) entry which is preliminary data.</text>
</comment>
<feature type="transmembrane region" description="Helical" evidence="1">
    <location>
        <begin position="66"/>
        <end position="86"/>
    </location>
</feature>
<organism evidence="3 4">
    <name type="scientific">Pseudomonas duriflava</name>
    <dbReference type="NCBI Taxonomy" id="459528"/>
    <lineage>
        <taxon>Bacteria</taxon>
        <taxon>Pseudomonadati</taxon>
        <taxon>Pseudomonadota</taxon>
        <taxon>Gammaproteobacteria</taxon>
        <taxon>Pseudomonadales</taxon>
        <taxon>Pseudomonadaceae</taxon>
        <taxon>Pseudomonas</taxon>
    </lineage>
</organism>
<protein>
    <recommendedName>
        <fullName evidence="2">DUF6644 domain-containing protein</fullName>
    </recommendedName>
</protein>
<evidence type="ECO:0000313" key="3">
    <source>
        <dbReference type="EMBL" id="TWI55060.1"/>
    </source>
</evidence>
<evidence type="ECO:0000259" key="2">
    <source>
        <dbReference type="Pfam" id="PF20349"/>
    </source>
</evidence>
<dbReference type="Pfam" id="PF20349">
    <property type="entry name" value="DUF6644"/>
    <property type="match status" value="1"/>
</dbReference>
<keyword evidence="1" id="KW-1133">Transmembrane helix</keyword>
<keyword evidence="1" id="KW-0472">Membrane</keyword>
<evidence type="ECO:0000256" key="1">
    <source>
        <dbReference type="SAM" id="Phobius"/>
    </source>
</evidence>
<feature type="transmembrane region" description="Helical" evidence="1">
    <location>
        <begin position="135"/>
        <end position="156"/>
    </location>
</feature>
<evidence type="ECO:0000313" key="4">
    <source>
        <dbReference type="Proteomes" id="UP000316905"/>
    </source>
</evidence>
<sequence>MVEEGFWVALSGWPPAVLLRQSSVAYLLVNAAHIASFGILLGSIVSLDLRLLGAFRKVPLATLEPFLTRIAACGVVLAFLSGFWLFTVNAQDYISNRAFLIKLGLIGLALLNVLLRHTAYRQTCLQEGKAVPRALQAHALLSLTCWLGVVLAGRWIGFISAI</sequence>
<dbReference type="AlphaFoldDB" id="A0A562QFW2"/>
<feature type="transmembrane region" description="Helical" evidence="1">
    <location>
        <begin position="98"/>
        <end position="115"/>
    </location>
</feature>
<proteinExistence type="predicted"/>
<name>A0A562QFW2_9PSED</name>